<feature type="region of interest" description="Disordered" evidence="3">
    <location>
        <begin position="326"/>
        <end position="571"/>
    </location>
</feature>
<feature type="compositionally biased region" description="Polar residues" evidence="3">
    <location>
        <begin position="423"/>
        <end position="433"/>
    </location>
</feature>
<dbReference type="GO" id="GO:0005634">
    <property type="term" value="C:nucleus"/>
    <property type="evidence" value="ECO:0007669"/>
    <property type="project" value="InterPro"/>
</dbReference>
<dbReference type="Pfam" id="PF22675">
    <property type="entry name" value="KH-I_KHDC4-BBP"/>
    <property type="match status" value="1"/>
</dbReference>
<feature type="compositionally biased region" description="Pro residues" evidence="3">
    <location>
        <begin position="330"/>
        <end position="348"/>
    </location>
</feature>
<feature type="compositionally biased region" description="Pro residues" evidence="3">
    <location>
        <begin position="357"/>
        <end position="377"/>
    </location>
</feature>
<feature type="compositionally biased region" description="Pro residues" evidence="3">
    <location>
        <begin position="389"/>
        <end position="419"/>
    </location>
</feature>
<evidence type="ECO:0000256" key="2">
    <source>
        <dbReference type="ARBA" id="ARBA00081001"/>
    </source>
</evidence>
<accession>A0A8S1ILW3</accession>
<evidence type="ECO:0000259" key="4">
    <source>
        <dbReference type="Pfam" id="PF22675"/>
    </source>
</evidence>
<comment type="caution">
    <text evidence="6">The sequence shown here is derived from an EMBL/GenBank/DDBJ whole genome shotgun (WGS) entry which is preliminary data.</text>
</comment>
<dbReference type="InterPro" id="IPR056149">
    <property type="entry name" value="PRP5/DDX46/KHDC4_KH"/>
</dbReference>
<dbReference type="PRINTS" id="PR01217">
    <property type="entry name" value="PRICHEXTENSN"/>
</dbReference>
<feature type="domain" description="ATP-dependent RNA helicase PRP5/DDX46/KHDC4 KH" evidence="5">
    <location>
        <begin position="98"/>
        <end position="187"/>
    </location>
</feature>
<proteinExistence type="predicted"/>
<dbReference type="SUPFAM" id="SSF54791">
    <property type="entry name" value="Eukaryotic type KH-domain (KH-domain type I)"/>
    <property type="match status" value="1"/>
</dbReference>
<evidence type="ECO:0000256" key="1">
    <source>
        <dbReference type="ARBA" id="ARBA00070402"/>
    </source>
</evidence>
<dbReference type="InterPro" id="IPR036612">
    <property type="entry name" value="KH_dom_type_1_sf"/>
</dbReference>
<feature type="domain" description="KHDC4/BBP-like KH-domain type I" evidence="4">
    <location>
        <begin position="240"/>
        <end position="309"/>
    </location>
</feature>
<dbReference type="PANTHER" id="PTHR15744">
    <property type="entry name" value="BLOM7"/>
    <property type="match status" value="1"/>
</dbReference>
<dbReference type="EMBL" id="CAJHUC010000044">
    <property type="protein sequence ID" value="CAD7694672.1"/>
    <property type="molecule type" value="Genomic_DNA"/>
</dbReference>
<dbReference type="InterPro" id="IPR055256">
    <property type="entry name" value="KH_1_KHDC4/BBP-like"/>
</dbReference>
<dbReference type="OrthoDB" id="397265at2759"/>
<sequence>MDQPEVQHERKRRKWDVPGPAAGSAPPTAGQAIGFTADAVFQPPAVAVRPGQPPGPDAIKRAQEAALAVVSKLNKESVAKGLIPAARLASQVEEKKEICREVVINDAPNQIRYHLTRRGTQEDIQRRTATVIVTRGTYCPPGAKLDERDKPLHLRILPGAGAGYDDASKERAVEAAAAEVQRQMRGDQGSSVGHHGSSRPGCSLGGSEQVPYGRGNRAVPGQQPVSLQSYQAKLPIGLQAPPEFGLASRLQGPDGCYLQHIMKQTGVTVVLQGQGSGGPAGQEPLHMLLTSTNSQRLEEAKSLAGNLIDTVRTEYYRRYPAPPAALVRPPATPPPYPLPAAPQPPMPPTAATVSYPTIPPYPQAPAYARPPQPPRPPYFNAGHQYYTQPPLPASQPGPPPAPMPAVPPGRPPYPQPYGHPPGNSASTYAQVPQQGPPGGAYAYPAQQPLQTSVAMANPSPQPAQPSAGTGGSLGKRRFREFAGQAATSQAESANTLAASSAPARMPQPPAPPVPPPLPPLPPDTADAHQVTASQGWAPPVPPPLPQTPHVLPPGEHPGECYGGSHKGALWP</sequence>
<dbReference type="AlphaFoldDB" id="A0A8S1ILW3"/>
<dbReference type="FunFam" id="3.30.1370.10:FF:000037">
    <property type="entry name" value="KH domain protein"/>
    <property type="match status" value="1"/>
</dbReference>
<dbReference type="Proteomes" id="UP000708148">
    <property type="component" value="Unassembled WGS sequence"/>
</dbReference>
<name>A0A8S1ILW3_9CHLO</name>
<feature type="compositionally biased region" description="Pro residues" evidence="3">
    <location>
        <begin position="505"/>
        <end position="522"/>
    </location>
</feature>
<dbReference type="GO" id="GO:0003723">
    <property type="term" value="F:RNA binding"/>
    <property type="evidence" value="ECO:0007669"/>
    <property type="project" value="InterPro"/>
</dbReference>
<evidence type="ECO:0000256" key="3">
    <source>
        <dbReference type="SAM" id="MobiDB-lite"/>
    </source>
</evidence>
<reference evidence="6" key="1">
    <citation type="submission" date="2020-12" db="EMBL/GenBank/DDBJ databases">
        <authorList>
            <person name="Iha C."/>
        </authorList>
    </citation>
    <scope>NUCLEOTIDE SEQUENCE</scope>
</reference>
<keyword evidence="7" id="KW-1185">Reference proteome</keyword>
<dbReference type="InterPro" id="IPR031121">
    <property type="entry name" value="RIK/BLOM7"/>
</dbReference>
<evidence type="ECO:0000313" key="7">
    <source>
        <dbReference type="Proteomes" id="UP000708148"/>
    </source>
</evidence>
<dbReference type="Pfam" id="PF23469">
    <property type="entry name" value="KH_12"/>
    <property type="match status" value="1"/>
</dbReference>
<evidence type="ECO:0000313" key="6">
    <source>
        <dbReference type="EMBL" id="CAD7694672.1"/>
    </source>
</evidence>
<feature type="region of interest" description="Disordered" evidence="3">
    <location>
        <begin position="1"/>
        <end position="34"/>
    </location>
</feature>
<evidence type="ECO:0000259" key="5">
    <source>
        <dbReference type="Pfam" id="PF23469"/>
    </source>
</evidence>
<protein>
    <recommendedName>
        <fullName evidence="1">Protein RIK</fullName>
    </recommendedName>
    <alternativeName>
        <fullName evidence="2">Rough sheath 2-interacting KH domain protein</fullName>
    </alternativeName>
</protein>
<dbReference type="PANTHER" id="PTHR15744:SF0">
    <property type="entry name" value="KH HOMOLOGY DOMAIN-CONTAINING PROTEIN 4"/>
    <property type="match status" value="1"/>
</dbReference>
<gene>
    <name evidence="6" type="ORF">OSTQU699_LOCUS35</name>
</gene>
<organism evidence="6 7">
    <name type="scientific">Ostreobium quekettii</name>
    <dbReference type="NCBI Taxonomy" id="121088"/>
    <lineage>
        <taxon>Eukaryota</taxon>
        <taxon>Viridiplantae</taxon>
        <taxon>Chlorophyta</taxon>
        <taxon>core chlorophytes</taxon>
        <taxon>Ulvophyceae</taxon>
        <taxon>TCBD clade</taxon>
        <taxon>Bryopsidales</taxon>
        <taxon>Ostreobineae</taxon>
        <taxon>Ostreobiaceae</taxon>
        <taxon>Ostreobium</taxon>
    </lineage>
</organism>
<feature type="compositionally biased region" description="Low complexity" evidence="3">
    <location>
        <begin position="18"/>
        <end position="30"/>
    </location>
</feature>
<feature type="region of interest" description="Disordered" evidence="3">
    <location>
        <begin position="184"/>
        <end position="222"/>
    </location>
</feature>
<feature type="compositionally biased region" description="Pro residues" evidence="3">
    <location>
        <begin position="538"/>
        <end position="555"/>
    </location>
</feature>
<dbReference type="Gene3D" id="3.30.1370.10">
    <property type="entry name" value="K Homology domain, type 1"/>
    <property type="match status" value="1"/>
</dbReference>
<feature type="compositionally biased region" description="Polar residues" evidence="3">
    <location>
        <begin position="485"/>
        <end position="496"/>
    </location>
</feature>